<sequence length="150" mass="16102">MAALPSPRPSAPLPGHDADGLQPDQRPRPEARPSLRVLERRRARGRGLTALAALALFGVFAIVGLHAMAAQASFEAQALEQEVAALSDEVDERSARVAALESPERLRTIAEEELGLVPAADQRYVELDPRLDSLPERGVVDTSDPDPQDG</sequence>
<evidence type="ECO:0000256" key="2">
    <source>
        <dbReference type="SAM" id="MobiDB-lite"/>
    </source>
</evidence>
<feature type="compositionally biased region" description="Basic and acidic residues" evidence="2">
    <location>
        <begin position="25"/>
        <end position="36"/>
    </location>
</feature>
<keyword evidence="3" id="KW-1133">Transmembrane helix</keyword>
<accession>A0A411YAC5</accession>
<keyword evidence="3" id="KW-0472">Membrane</keyword>
<dbReference type="AlphaFoldDB" id="A0A411YAC5"/>
<keyword evidence="5" id="KW-1185">Reference proteome</keyword>
<protein>
    <recommendedName>
        <fullName evidence="6">Septum formation initiator family protein</fullName>
    </recommendedName>
</protein>
<feature type="coiled-coil region" evidence="1">
    <location>
        <begin position="69"/>
        <end position="96"/>
    </location>
</feature>
<feature type="transmembrane region" description="Helical" evidence="3">
    <location>
        <begin position="48"/>
        <end position="69"/>
    </location>
</feature>
<feature type="compositionally biased region" description="Pro residues" evidence="2">
    <location>
        <begin position="1"/>
        <end position="12"/>
    </location>
</feature>
<feature type="region of interest" description="Disordered" evidence="2">
    <location>
        <begin position="128"/>
        <end position="150"/>
    </location>
</feature>
<feature type="compositionally biased region" description="Basic and acidic residues" evidence="2">
    <location>
        <begin position="128"/>
        <end position="139"/>
    </location>
</feature>
<dbReference type="RefSeq" id="WP_131153136.1">
    <property type="nucleotide sequence ID" value="NZ_CP036402.1"/>
</dbReference>
<keyword evidence="1" id="KW-0175">Coiled coil</keyword>
<evidence type="ECO:0000313" key="5">
    <source>
        <dbReference type="Proteomes" id="UP000291469"/>
    </source>
</evidence>
<proteinExistence type="predicted"/>
<dbReference type="Proteomes" id="UP000291469">
    <property type="component" value="Chromosome"/>
</dbReference>
<evidence type="ECO:0000256" key="1">
    <source>
        <dbReference type="SAM" id="Coils"/>
    </source>
</evidence>
<evidence type="ECO:0008006" key="6">
    <source>
        <dbReference type="Google" id="ProtNLM"/>
    </source>
</evidence>
<evidence type="ECO:0000313" key="4">
    <source>
        <dbReference type="EMBL" id="QBI18138.1"/>
    </source>
</evidence>
<reference evidence="4 5" key="1">
    <citation type="submission" date="2019-01" db="EMBL/GenBank/DDBJ databases">
        <title>Egibacter rhizosphaerae EGI 80759T.</title>
        <authorList>
            <person name="Chen D.-D."/>
            <person name="Tian Y."/>
            <person name="Jiao J.-Y."/>
            <person name="Zhang X.-T."/>
            <person name="Zhang Y.-G."/>
            <person name="Zhang Y."/>
            <person name="Xiao M."/>
            <person name="Shu W.-S."/>
            <person name="Li W.-J."/>
        </authorList>
    </citation>
    <scope>NUCLEOTIDE SEQUENCE [LARGE SCALE GENOMIC DNA]</scope>
    <source>
        <strain evidence="4 5">EGI 80759</strain>
    </source>
</reference>
<name>A0A411YAC5_9ACTN</name>
<organism evidence="4 5">
    <name type="scientific">Egibacter rhizosphaerae</name>
    <dbReference type="NCBI Taxonomy" id="1670831"/>
    <lineage>
        <taxon>Bacteria</taxon>
        <taxon>Bacillati</taxon>
        <taxon>Actinomycetota</taxon>
        <taxon>Nitriliruptoria</taxon>
        <taxon>Egibacterales</taxon>
        <taxon>Egibacteraceae</taxon>
        <taxon>Egibacter</taxon>
    </lineage>
</organism>
<feature type="region of interest" description="Disordered" evidence="2">
    <location>
        <begin position="1"/>
        <end position="36"/>
    </location>
</feature>
<gene>
    <name evidence="4" type="ORF">ER308_00155</name>
</gene>
<evidence type="ECO:0000256" key="3">
    <source>
        <dbReference type="SAM" id="Phobius"/>
    </source>
</evidence>
<dbReference type="KEGG" id="erz:ER308_00155"/>
<keyword evidence="3" id="KW-0812">Transmembrane</keyword>
<dbReference type="EMBL" id="CP036402">
    <property type="protein sequence ID" value="QBI18138.1"/>
    <property type="molecule type" value="Genomic_DNA"/>
</dbReference>